<name>A0ABR1V2F2_9PEZI</name>
<feature type="transmembrane region" description="Helical" evidence="2">
    <location>
        <begin position="156"/>
        <end position="175"/>
    </location>
</feature>
<evidence type="ECO:0000313" key="4">
    <source>
        <dbReference type="Proteomes" id="UP001433268"/>
    </source>
</evidence>
<accession>A0ABR1V2F2</accession>
<feature type="compositionally biased region" description="Polar residues" evidence="1">
    <location>
        <begin position="1"/>
        <end position="18"/>
    </location>
</feature>
<feature type="region of interest" description="Disordered" evidence="1">
    <location>
        <begin position="1"/>
        <end position="26"/>
    </location>
</feature>
<feature type="transmembrane region" description="Helical" evidence="2">
    <location>
        <begin position="1082"/>
        <end position="1109"/>
    </location>
</feature>
<dbReference type="EMBL" id="JAQQWN010000009">
    <property type="protein sequence ID" value="KAK8065368.1"/>
    <property type="molecule type" value="Genomic_DNA"/>
</dbReference>
<evidence type="ECO:0000313" key="3">
    <source>
        <dbReference type="EMBL" id="KAK8065368.1"/>
    </source>
</evidence>
<dbReference type="RefSeq" id="XP_066662121.1">
    <property type="nucleotide sequence ID" value="XM_066816429.1"/>
</dbReference>
<dbReference type="PANTHER" id="PTHR37544">
    <property type="entry name" value="SPRAY-RELATED"/>
    <property type="match status" value="1"/>
</dbReference>
<feature type="transmembrane region" description="Helical" evidence="2">
    <location>
        <begin position="527"/>
        <end position="547"/>
    </location>
</feature>
<feature type="transmembrane region" description="Helical" evidence="2">
    <location>
        <begin position="85"/>
        <end position="109"/>
    </location>
</feature>
<dbReference type="Proteomes" id="UP001433268">
    <property type="component" value="Unassembled WGS sequence"/>
</dbReference>
<keyword evidence="2" id="KW-0472">Membrane</keyword>
<feature type="region of interest" description="Disordered" evidence="1">
    <location>
        <begin position="1137"/>
        <end position="1168"/>
    </location>
</feature>
<gene>
    <name evidence="3" type="ORF">PG997_012115</name>
</gene>
<keyword evidence="2" id="KW-0812">Transmembrane</keyword>
<evidence type="ECO:0000256" key="2">
    <source>
        <dbReference type="SAM" id="Phobius"/>
    </source>
</evidence>
<dbReference type="PANTHER" id="PTHR37544:SF3">
    <property type="entry name" value="SPRAY"/>
    <property type="match status" value="1"/>
</dbReference>
<feature type="transmembrane region" description="Helical" evidence="2">
    <location>
        <begin position="43"/>
        <end position="64"/>
    </location>
</feature>
<dbReference type="Pfam" id="PF11915">
    <property type="entry name" value="DUF3433"/>
    <property type="match status" value="2"/>
</dbReference>
<dbReference type="InterPro" id="IPR021840">
    <property type="entry name" value="DUF3433"/>
</dbReference>
<evidence type="ECO:0000256" key="1">
    <source>
        <dbReference type="SAM" id="MobiDB-lite"/>
    </source>
</evidence>
<comment type="caution">
    <text evidence="3">The sequence shown here is derived from an EMBL/GenBank/DDBJ whole genome shotgun (WGS) entry which is preliminary data.</text>
</comment>
<dbReference type="GeneID" id="92049489"/>
<feature type="transmembrane region" description="Helical" evidence="2">
    <location>
        <begin position="734"/>
        <end position="757"/>
    </location>
</feature>
<sequence length="1204" mass="133876">MTTFRPINTRSESNSSHTILLGKGLGPNNGKQNNGWKPWTLRIPALLCLFIITLLLAGVVEFLVQKSQRQGGGLALSESPDNLPPAVNLAYLYLPTIIAVVYSLAWNWVASDTKRLQPWLEMSKPRGAPAENSLLLDYPSTFFGWVPFKAASRRHWPVFLSGMVVLVVTCAITPLQGALFKIERLTVSVDAPFLVASGLPPVDRQSHRMDSTLLNTAYATTFLGHPLHPFTTREYALLPARYQGRPELIHADTNYTVATTKLSTSLVCWPATVIYDTTADSYEFNNGRGCRIKSVPVDKSSQYTMHYIGWETNSWSEYGLNQPELCSEENLHQILAVWAKRNSLPTFSNTTKEWSPGEVEMTAYFCETQYWKQPVLASLHSNQSVLRGEHGDSIQPLGAIETLNTDEFNTTAFEMFMSGGQPPSMEQDPQAEGSAFLYRVNEDRRFKGIGLQRTISNMLGFALGTDFTNLAVYKDPERLTKTFESMHQLMFSLTVGRINSLETSPDMDNVSGTTKVSRYGVTVSRRFSIVVEILLLFVALLNIGLLWSCQRGHSKLLSDPVSIREVANLIKQSDKLKTVLSGVDAESDDEFRYALHKYDFYLRVDENGNEIQLDMVDSQPTPELNNDHHRSRLYTPDVPIAMKPLSGFIERRSQGLPLPMDNEFTLEILENYVPIVFATLVESLWVLLNRLLATFQPFAELQKGHSSGSRSVDLRYTSLPPQLLLWKAARAKHLLLSLVCLVSILANALSVSLGGLFNELPVAEDELVDVPSLKTPTITNSSLTNWMREKDATASSYIEHVTMANIYWSTNTRLPPWLTEDYYFLPFELDHILDAAAESYTARSHGVTIIPSCKALPHTTLTRTRISPPQFSEQSQSSTFSWMNCIDSKTLAENLSNRTGSLATEVVSYNNEQCSKGFVRGWARATGRQDDGLIGDVEVTGVACQPELATAEFDLTVDNTGNVLRANRVGAFGPLGWGPGNSSQVRSTFEHIAFNFMGGGPSLWLNKTVPGDSINYLLMQRNYTFSDPTTPLPDSKTLVTETNAAIQMIMAALFQQAPTLFETAPNSTSTTRGTRRVTVTKIFMADVAFIITMSLLSLNVIAAIVVYAFGPRSFLPRFPDALGSILGYVAKSRLTDPDWESTTTTGSEGEEDGTEEEKGPKTTFSFGRYTDWDGNEHLGIDVDPFVVKVDRQGNPEWQGQDNVT</sequence>
<protein>
    <submittedName>
        <fullName evidence="3">Uncharacterized protein</fullName>
    </submittedName>
</protein>
<reference evidence="3 4" key="1">
    <citation type="submission" date="2023-01" db="EMBL/GenBank/DDBJ databases">
        <title>Analysis of 21 Apiospora genomes using comparative genomics revels a genus with tremendous synthesis potential of carbohydrate active enzymes and secondary metabolites.</title>
        <authorList>
            <person name="Sorensen T."/>
        </authorList>
    </citation>
    <scope>NUCLEOTIDE SEQUENCE [LARGE SCALE GENOMIC DNA]</scope>
    <source>
        <strain evidence="3 4">CBS 114990</strain>
    </source>
</reference>
<organism evidence="3 4">
    <name type="scientific">Apiospora hydei</name>
    <dbReference type="NCBI Taxonomy" id="1337664"/>
    <lineage>
        <taxon>Eukaryota</taxon>
        <taxon>Fungi</taxon>
        <taxon>Dikarya</taxon>
        <taxon>Ascomycota</taxon>
        <taxon>Pezizomycotina</taxon>
        <taxon>Sordariomycetes</taxon>
        <taxon>Xylariomycetidae</taxon>
        <taxon>Amphisphaeriales</taxon>
        <taxon>Apiosporaceae</taxon>
        <taxon>Apiospora</taxon>
    </lineage>
</organism>
<keyword evidence="4" id="KW-1185">Reference proteome</keyword>
<proteinExistence type="predicted"/>
<keyword evidence="2" id="KW-1133">Transmembrane helix</keyword>